<dbReference type="Proteomes" id="UP000431269">
    <property type="component" value="Chromosome"/>
</dbReference>
<reference evidence="3" key="1">
    <citation type="submission" date="2019-12" db="EMBL/GenBank/DDBJ databases">
        <title>Complete genome of Terracaulis silvestris 0127_4.</title>
        <authorList>
            <person name="Vieira S."/>
            <person name="Riedel T."/>
            <person name="Sproer C."/>
            <person name="Pascual J."/>
            <person name="Boedeker C."/>
            <person name="Overmann J."/>
        </authorList>
    </citation>
    <scope>NUCLEOTIDE SEQUENCE [LARGE SCALE GENOMIC DNA]</scope>
    <source>
        <strain evidence="3">0127_4</strain>
    </source>
</reference>
<proteinExistence type="predicted"/>
<gene>
    <name evidence="2" type="ORF">DSM104635_00070</name>
</gene>
<name>A0A6I6MNZ2_9CAUL</name>
<dbReference type="KEGG" id="tsv:DSM104635_00070"/>
<dbReference type="EMBL" id="CP047045">
    <property type="protein sequence ID" value="QGZ93262.1"/>
    <property type="molecule type" value="Genomic_DNA"/>
</dbReference>
<feature type="chain" id="PRO_5026017360" description="Lipoprotein" evidence="1">
    <location>
        <begin position="22"/>
        <end position="265"/>
    </location>
</feature>
<evidence type="ECO:0000256" key="1">
    <source>
        <dbReference type="SAM" id="SignalP"/>
    </source>
</evidence>
<dbReference type="AlphaFoldDB" id="A0A6I6MNZ2"/>
<accession>A0A6I6MNZ2</accession>
<dbReference type="RefSeq" id="WP_158764273.1">
    <property type="nucleotide sequence ID" value="NZ_CP047045.1"/>
</dbReference>
<organism evidence="2 3">
    <name type="scientific">Terricaulis silvestris</name>
    <dbReference type="NCBI Taxonomy" id="2686094"/>
    <lineage>
        <taxon>Bacteria</taxon>
        <taxon>Pseudomonadati</taxon>
        <taxon>Pseudomonadota</taxon>
        <taxon>Alphaproteobacteria</taxon>
        <taxon>Caulobacterales</taxon>
        <taxon>Caulobacteraceae</taxon>
        <taxon>Terricaulis</taxon>
    </lineage>
</organism>
<dbReference type="PROSITE" id="PS51257">
    <property type="entry name" value="PROKAR_LIPOPROTEIN"/>
    <property type="match status" value="1"/>
</dbReference>
<feature type="signal peptide" evidence="1">
    <location>
        <begin position="1"/>
        <end position="21"/>
    </location>
</feature>
<evidence type="ECO:0000313" key="2">
    <source>
        <dbReference type="EMBL" id="QGZ93262.1"/>
    </source>
</evidence>
<keyword evidence="3" id="KW-1185">Reference proteome</keyword>
<protein>
    <recommendedName>
        <fullName evidence="4">Lipoprotein</fullName>
    </recommendedName>
</protein>
<keyword evidence="1" id="KW-0732">Signal</keyword>
<sequence>MIRNALLSALLLAGCSSAASTAVPAEATDPVGRTAFYVRSNQDGTMPERIIIHRESRARVAVSKQVENCTNAAYVTAQFDLTRGEASQLIGGRLTRESTQEAFATFNANLNDRTINVEVPQASVYERLERIPAPYRLYDFDLADISAMMEGRAAPRENFAFFVVLTWPDESGSGPFVTSRGRADATFIGEAQRQNRDTIRYDVGGALNGSLWLDAREGYVVEARFNEPNHPGYDNYSLVLQRVADGHEGEQAWRDALAAHWQGCP</sequence>
<evidence type="ECO:0008006" key="4">
    <source>
        <dbReference type="Google" id="ProtNLM"/>
    </source>
</evidence>
<evidence type="ECO:0000313" key="3">
    <source>
        <dbReference type="Proteomes" id="UP000431269"/>
    </source>
</evidence>